<dbReference type="AlphaFoldDB" id="A7IAP1"/>
<dbReference type="PROSITE" id="PS51257">
    <property type="entry name" value="PROKAR_LIPOPROTEIN"/>
    <property type="match status" value="1"/>
</dbReference>
<reference evidence="2" key="1">
    <citation type="journal article" date="2015" name="Microbiology">
        <title>Genome of Methanoregula boonei 6A8 reveals adaptations to oligotrophic peatland environments.</title>
        <authorList>
            <person name="Braeuer S."/>
            <person name="Cadillo-Quiroz H."/>
            <person name="Kyrpides N."/>
            <person name="Woyke T."/>
            <person name="Goodwin L."/>
            <person name="Detter C."/>
            <person name="Podell S."/>
            <person name="Yavitt J.B."/>
            <person name="Zinder S.H."/>
        </authorList>
    </citation>
    <scope>NUCLEOTIDE SEQUENCE [LARGE SCALE GENOMIC DNA]</scope>
    <source>
        <strain evidence="2">DSM 21154 / JCM 14090 / 6A8</strain>
    </source>
</reference>
<dbReference type="eggNOG" id="arCOG07676">
    <property type="taxonomic scope" value="Archaea"/>
</dbReference>
<gene>
    <name evidence="1" type="ordered locus">Mboo_2288</name>
</gene>
<name>A7IAP1_METB6</name>
<accession>A7IAP1</accession>
<evidence type="ECO:0000313" key="2">
    <source>
        <dbReference type="Proteomes" id="UP000002408"/>
    </source>
</evidence>
<evidence type="ECO:0008006" key="3">
    <source>
        <dbReference type="Google" id="ProtNLM"/>
    </source>
</evidence>
<organism evidence="1 2">
    <name type="scientific">Methanoregula boonei (strain DSM 21154 / JCM 14090 / 6A8)</name>
    <dbReference type="NCBI Taxonomy" id="456442"/>
    <lineage>
        <taxon>Archaea</taxon>
        <taxon>Methanobacteriati</taxon>
        <taxon>Methanobacteriota</taxon>
        <taxon>Stenosarchaea group</taxon>
        <taxon>Methanomicrobia</taxon>
        <taxon>Methanomicrobiales</taxon>
        <taxon>Methanoregulaceae</taxon>
        <taxon>Methanoregula</taxon>
    </lineage>
</organism>
<evidence type="ECO:0000313" key="1">
    <source>
        <dbReference type="EMBL" id="ABS56802.1"/>
    </source>
</evidence>
<dbReference type="KEGG" id="mbn:Mboo_2288"/>
<keyword evidence="2" id="KW-1185">Reference proteome</keyword>
<sequence precursor="true">MRYAIIMAACCAVLFFTLFAGCTSPTQAEIQPVSTPETTAAPTTPVMTATPVPTTVETVVPLPASQTVYFTVTKDRPTGKITLLCNNGPGMSSAQVIDLTVTRADGTVEDQKLTNANDLGQISGDASITLPGSLDGVDHAQVHITMGGKVYLVYDQDVGSANPYSSTYSSLDHS</sequence>
<proteinExistence type="predicted"/>
<dbReference type="GeneID" id="5411945"/>
<dbReference type="EMBL" id="CP000780">
    <property type="protein sequence ID" value="ABS56802.1"/>
    <property type="molecule type" value="Genomic_DNA"/>
</dbReference>
<protein>
    <recommendedName>
        <fullName evidence="3">Lipoprotein</fullName>
    </recommendedName>
</protein>
<dbReference type="HOGENOM" id="CLU_1536654_0_0_2"/>
<dbReference type="Proteomes" id="UP000002408">
    <property type="component" value="Chromosome"/>
</dbReference>
<dbReference type="RefSeq" id="WP_012107862.1">
    <property type="nucleotide sequence ID" value="NC_009712.1"/>
</dbReference>